<dbReference type="EMBL" id="JBHRYJ010000001">
    <property type="protein sequence ID" value="MFC3675636.1"/>
    <property type="molecule type" value="Genomic_DNA"/>
</dbReference>
<proteinExistence type="predicted"/>
<dbReference type="Pfam" id="PF12680">
    <property type="entry name" value="SnoaL_2"/>
    <property type="match status" value="1"/>
</dbReference>
<protein>
    <submittedName>
        <fullName evidence="2">Ketosteroid isomerase-related protein</fullName>
    </submittedName>
</protein>
<gene>
    <name evidence="2" type="ORF">ACFOOQ_08785</name>
</gene>
<sequence>MPHAATAGLIEAYYDAFNMQDTERFLGYLTDDVVHDVNQGGRETGKAAFRAFLDRMSRCYEEKIVDLFVMTNADGSRAAAEFTVLGVYLETDDGLPPAEGQQYRLPAGAFFEIRDGKVARISNTYNLTDWVKQVAG</sequence>
<dbReference type="Proteomes" id="UP001595711">
    <property type="component" value="Unassembled WGS sequence"/>
</dbReference>
<evidence type="ECO:0000259" key="1">
    <source>
        <dbReference type="Pfam" id="PF12680"/>
    </source>
</evidence>
<keyword evidence="3" id="KW-1185">Reference proteome</keyword>
<dbReference type="NCBIfam" id="TIGR02096">
    <property type="entry name" value="ketosteroid isomerase-related protein"/>
    <property type="match status" value="1"/>
</dbReference>
<comment type="caution">
    <text evidence="2">The sequence shown here is derived from an EMBL/GenBank/DDBJ whole genome shotgun (WGS) entry which is preliminary data.</text>
</comment>
<name>A0ABV7VFP1_9PROT</name>
<feature type="domain" description="SnoaL-like" evidence="1">
    <location>
        <begin position="10"/>
        <end position="121"/>
    </location>
</feature>
<reference evidence="3" key="1">
    <citation type="journal article" date="2019" name="Int. J. Syst. Evol. Microbiol.">
        <title>The Global Catalogue of Microorganisms (GCM) 10K type strain sequencing project: providing services to taxonomists for standard genome sequencing and annotation.</title>
        <authorList>
            <consortium name="The Broad Institute Genomics Platform"/>
            <consortium name="The Broad Institute Genome Sequencing Center for Infectious Disease"/>
            <person name="Wu L."/>
            <person name="Ma J."/>
        </authorList>
    </citation>
    <scope>NUCLEOTIDE SEQUENCE [LARGE SCALE GENOMIC DNA]</scope>
    <source>
        <strain evidence="3">KCTC 42182</strain>
    </source>
</reference>
<dbReference type="InterPro" id="IPR032710">
    <property type="entry name" value="NTF2-like_dom_sf"/>
</dbReference>
<keyword evidence="2" id="KW-0413">Isomerase</keyword>
<dbReference type="SUPFAM" id="SSF54427">
    <property type="entry name" value="NTF2-like"/>
    <property type="match status" value="1"/>
</dbReference>
<dbReference type="RefSeq" id="WP_379724573.1">
    <property type="nucleotide sequence ID" value="NZ_JBHRYJ010000001.1"/>
</dbReference>
<organism evidence="2 3">
    <name type="scientific">Ferrovibrio xuzhouensis</name>
    <dbReference type="NCBI Taxonomy" id="1576914"/>
    <lineage>
        <taxon>Bacteria</taxon>
        <taxon>Pseudomonadati</taxon>
        <taxon>Pseudomonadota</taxon>
        <taxon>Alphaproteobacteria</taxon>
        <taxon>Rhodospirillales</taxon>
        <taxon>Rhodospirillaceae</taxon>
        <taxon>Ferrovibrio</taxon>
    </lineage>
</organism>
<dbReference type="GO" id="GO:0016853">
    <property type="term" value="F:isomerase activity"/>
    <property type="evidence" value="ECO:0007669"/>
    <property type="project" value="UniProtKB-KW"/>
</dbReference>
<dbReference type="Gene3D" id="3.10.450.50">
    <property type="match status" value="1"/>
</dbReference>
<evidence type="ECO:0000313" key="2">
    <source>
        <dbReference type="EMBL" id="MFC3675636.1"/>
    </source>
</evidence>
<accession>A0ABV7VFP1</accession>
<dbReference type="InterPro" id="IPR037401">
    <property type="entry name" value="SnoaL-like"/>
</dbReference>
<dbReference type="InterPro" id="IPR011721">
    <property type="entry name" value="CHP02096"/>
</dbReference>
<evidence type="ECO:0000313" key="3">
    <source>
        <dbReference type="Proteomes" id="UP001595711"/>
    </source>
</evidence>